<feature type="transmembrane region" description="Helical" evidence="2">
    <location>
        <begin position="124"/>
        <end position="140"/>
    </location>
</feature>
<dbReference type="Gene3D" id="1.10.3730.20">
    <property type="match status" value="1"/>
</dbReference>
<keyword evidence="2" id="KW-1133">Transmembrane helix</keyword>
<feature type="transmembrane region" description="Helical" evidence="2">
    <location>
        <begin position="184"/>
        <end position="205"/>
    </location>
</feature>
<dbReference type="PANTHER" id="PTHR22911:SF137">
    <property type="entry name" value="SOLUTE CARRIER FAMILY 35 MEMBER G2-RELATED"/>
    <property type="match status" value="1"/>
</dbReference>
<dbReference type="PANTHER" id="PTHR22911">
    <property type="entry name" value="ACYL-MALONYL CONDENSING ENZYME-RELATED"/>
    <property type="match status" value="1"/>
</dbReference>
<keyword evidence="5" id="KW-1185">Reference proteome</keyword>
<feature type="transmembrane region" description="Helical" evidence="2">
    <location>
        <begin position="146"/>
        <end position="164"/>
    </location>
</feature>
<accession>A0A328UIS5</accession>
<keyword evidence="2" id="KW-0472">Membrane</keyword>
<dbReference type="RefSeq" id="WP_112331817.1">
    <property type="nucleotide sequence ID" value="NZ_JADPHD010000004.1"/>
</dbReference>
<feature type="domain" description="EamA" evidence="3">
    <location>
        <begin position="149"/>
        <end position="284"/>
    </location>
</feature>
<gene>
    <name evidence="4" type="ORF">DPQ25_03810</name>
</gene>
<proteinExistence type="inferred from homology"/>
<sequence length="305" mass="33074">MNTKTKGILLTIASALLFGVTPVLASLTYDMGSNASTLTFYRNLMVVPVLIIVMLVKKIPFRLHKKELGLILLVGIVFRASTTYMLYDSYQYIGIGTSTTLHFLYPVFTALICRVFFKEHMGKFKIIALVIASAGILFFFDPSGSLQWPGLVLAIASAVTYSCYMTGMDKTALRDINPNKVACYMGLSNALAMLALDIPSGNIVFALPPLAMGYTFIIAVCTSFLAVALLQMGIKELGASTAAIFCMFEPVASMLSGWIFLGEAFSWSNLSGCLLILGAVAVIVMSDHRSADKRPQVVPEQGPSR</sequence>
<feature type="transmembrane region" description="Helical" evidence="2">
    <location>
        <begin position="242"/>
        <end position="261"/>
    </location>
</feature>
<name>A0A328UIS5_9FIRM</name>
<organism evidence="4 5">
    <name type="scientific">Hydrogeniiclostridium mannosilyticum</name>
    <dbReference type="NCBI Taxonomy" id="2764322"/>
    <lineage>
        <taxon>Bacteria</taxon>
        <taxon>Bacillati</taxon>
        <taxon>Bacillota</taxon>
        <taxon>Clostridia</taxon>
        <taxon>Eubacteriales</taxon>
        <taxon>Acutalibacteraceae</taxon>
        <taxon>Hydrogeniiclostridium</taxon>
    </lineage>
</organism>
<evidence type="ECO:0000313" key="4">
    <source>
        <dbReference type="EMBL" id="RAQ30622.1"/>
    </source>
</evidence>
<dbReference type="AlphaFoldDB" id="A0A328UIS5"/>
<feature type="transmembrane region" description="Helical" evidence="2">
    <location>
        <begin position="35"/>
        <end position="56"/>
    </location>
</feature>
<dbReference type="EMBL" id="QLYR01000001">
    <property type="protein sequence ID" value="RAQ30622.1"/>
    <property type="molecule type" value="Genomic_DNA"/>
</dbReference>
<feature type="transmembrane region" description="Helical" evidence="2">
    <location>
        <begin position="211"/>
        <end position="230"/>
    </location>
</feature>
<reference evidence="4 5" key="1">
    <citation type="submission" date="2018-06" db="EMBL/GenBank/DDBJ databases">
        <title>Noncontiguous genome sequence of Ruminococcaceae bacterium ASD2818.</title>
        <authorList>
            <person name="Chaplin A.V."/>
            <person name="Sokolova S.R."/>
            <person name="Kochetkova T.O."/>
            <person name="Goltsov A.Y."/>
            <person name="Trofimov D.Y."/>
            <person name="Efimov B.A."/>
        </authorList>
    </citation>
    <scope>NUCLEOTIDE SEQUENCE [LARGE SCALE GENOMIC DNA]</scope>
    <source>
        <strain evidence="4 5">ASD2818</strain>
    </source>
</reference>
<feature type="domain" description="EamA" evidence="3">
    <location>
        <begin position="6"/>
        <end position="139"/>
    </location>
</feature>
<keyword evidence="2" id="KW-0812">Transmembrane</keyword>
<comment type="similarity">
    <text evidence="1">Belongs to the EamA transporter family.</text>
</comment>
<evidence type="ECO:0000259" key="3">
    <source>
        <dbReference type="Pfam" id="PF00892"/>
    </source>
</evidence>
<comment type="caution">
    <text evidence="4">The sequence shown here is derived from an EMBL/GenBank/DDBJ whole genome shotgun (WGS) entry which is preliminary data.</text>
</comment>
<dbReference type="Proteomes" id="UP000249377">
    <property type="component" value="Unassembled WGS sequence"/>
</dbReference>
<evidence type="ECO:0000256" key="2">
    <source>
        <dbReference type="SAM" id="Phobius"/>
    </source>
</evidence>
<dbReference type="GO" id="GO:0016020">
    <property type="term" value="C:membrane"/>
    <property type="evidence" value="ECO:0007669"/>
    <property type="project" value="InterPro"/>
</dbReference>
<feature type="transmembrane region" description="Helical" evidence="2">
    <location>
        <begin position="267"/>
        <end position="285"/>
    </location>
</feature>
<feature type="transmembrane region" description="Helical" evidence="2">
    <location>
        <begin position="68"/>
        <end position="87"/>
    </location>
</feature>
<dbReference type="Pfam" id="PF00892">
    <property type="entry name" value="EamA"/>
    <property type="match status" value="2"/>
</dbReference>
<feature type="transmembrane region" description="Helical" evidence="2">
    <location>
        <begin position="93"/>
        <end position="117"/>
    </location>
</feature>
<dbReference type="SUPFAM" id="SSF103481">
    <property type="entry name" value="Multidrug resistance efflux transporter EmrE"/>
    <property type="match status" value="2"/>
</dbReference>
<protein>
    <submittedName>
        <fullName evidence="4">EamA family transporter</fullName>
    </submittedName>
</protein>
<evidence type="ECO:0000313" key="5">
    <source>
        <dbReference type="Proteomes" id="UP000249377"/>
    </source>
</evidence>
<dbReference type="InterPro" id="IPR000620">
    <property type="entry name" value="EamA_dom"/>
</dbReference>
<dbReference type="InterPro" id="IPR037185">
    <property type="entry name" value="EmrE-like"/>
</dbReference>
<evidence type="ECO:0000256" key="1">
    <source>
        <dbReference type="ARBA" id="ARBA00007362"/>
    </source>
</evidence>